<keyword evidence="8" id="KW-1185">Reference proteome</keyword>
<feature type="domain" description="Protein kinase" evidence="6">
    <location>
        <begin position="6"/>
        <end position="285"/>
    </location>
</feature>
<name>W9H306_9PROT</name>
<keyword evidence="2 5" id="KW-0547">Nucleotide-binding</keyword>
<dbReference type="PROSITE" id="PS00107">
    <property type="entry name" value="PROTEIN_KINASE_ATP"/>
    <property type="match status" value="1"/>
</dbReference>
<keyword evidence="1" id="KW-0808">Transferase</keyword>
<dbReference type="Gene3D" id="1.10.510.10">
    <property type="entry name" value="Transferase(Phosphotransferase) domain 1"/>
    <property type="match status" value="1"/>
</dbReference>
<dbReference type="PANTHER" id="PTHR43289">
    <property type="entry name" value="MITOGEN-ACTIVATED PROTEIN KINASE KINASE KINASE 20-RELATED"/>
    <property type="match status" value="1"/>
</dbReference>
<evidence type="ECO:0000256" key="3">
    <source>
        <dbReference type="ARBA" id="ARBA00022777"/>
    </source>
</evidence>
<dbReference type="PROSITE" id="PS00109">
    <property type="entry name" value="PROTEIN_KINASE_TYR"/>
    <property type="match status" value="1"/>
</dbReference>
<dbReference type="PANTHER" id="PTHR43289:SF34">
    <property type="entry name" value="SERINE_THREONINE-PROTEIN KINASE YBDM-RELATED"/>
    <property type="match status" value="1"/>
</dbReference>
<evidence type="ECO:0000313" key="8">
    <source>
        <dbReference type="Proteomes" id="UP000019486"/>
    </source>
</evidence>
<evidence type="ECO:0000256" key="1">
    <source>
        <dbReference type="ARBA" id="ARBA00022679"/>
    </source>
</evidence>
<sequence>MLTGRYRIGRVLGLGGFGITYVGRDERLHALVAVKEYYPSMYSVRMPGSSLVAPSGAEQAAPYRSGMEKFLDEARLLAQFRTTPEIVDVLDFFTENGTAYMVMEYLEGRSLQEVLNERGGRLPFAEALGVILPVMRGLARVHEKNVLHRDISPDNIYITNDKRSKLLDFGAARMALSQGEQNLTVILKRGYAPLEQYNAGGRQGPWTDVYALCATLYRTLSGQMPADALARIEQDDLIPPSRLGVAIPPAVEQALLKGLSLRGAERHQDMIELLGAFEVALSGRK</sequence>
<accession>W9H306</accession>
<dbReference type="AlphaFoldDB" id="W9H306"/>
<dbReference type="InterPro" id="IPR011009">
    <property type="entry name" value="Kinase-like_dom_sf"/>
</dbReference>
<evidence type="ECO:0000256" key="5">
    <source>
        <dbReference type="PROSITE-ProRule" id="PRU10141"/>
    </source>
</evidence>
<organism evidence="7 8">
    <name type="scientific">Skermanella stibiiresistens SB22</name>
    <dbReference type="NCBI Taxonomy" id="1385369"/>
    <lineage>
        <taxon>Bacteria</taxon>
        <taxon>Pseudomonadati</taxon>
        <taxon>Pseudomonadota</taxon>
        <taxon>Alphaproteobacteria</taxon>
        <taxon>Rhodospirillales</taxon>
        <taxon>Azospirillaceae</taxon>
        <taxon>Skermanella</taxon>
    </lineage>
</organism>
<feature type="binding site" evidence="5">
    <location>
        <position position="35"/>
    </location>
    <ligand>
        <name>ATP</name>
        <dbReference type="ChEBI" id="CHEBI:30616"/>
    </ligand>
</feature>
<dbReference type="PROSITE" id="PS50011">
    <property type="entry name" value="PROTEIN_KINASE_DOM"/>
    <property type="match status" value="1"/>
</dbReference>
<dbReference type="InterPro" id="IPR000719">
    <property type="entry name" value="Prot_kinase_dom"/>
</dbReference>
<dbReference type="InterPro" id="IPR008266">
    <property type="entry name" value="Tyr_kinase_AS"/>
</dbReference>
<dbReference type="GO" id="GO:0005524">
    <property type="term" value="F:ATP binding"/>
    <property type="evidence" value="ECO:0007669"/>
    <property type="project" value="UniProtKB-UniRule"/>
</dbReference>
<evidence type="ECO:0000313" key="7">
    <source>
        <dbReference type="EMBL" id="EWY40454.1"/>
    </source>
</evidence>
<protein>
    <submittedName>
        <fullName evidence="7">Protein kinase</fullName>
    </submittedName>
</protein>
<evidence type="ECO:0000256" key="2">
    <source>
        <dbReference type="ARBA" id="ARBA00022741"/>
    </source>
</evidence>
<dbReference type="SUPFAM" id="SSF56112">
    <property type="entry name" value="Protein kinase-like (PK-like)"/>
    <property type="match status" value="1"/>
</dbReference>
<dbReference type="InterPro" id="IPR017441">
    <property type="entry name" value="Protein_kinase_ATP_BS"/>
</dbReference>
<dbReference type="Gene3D" id="3.30.200.20">
    <property type="entry name" value="Phosphorylase Kinase, domain 1"/>
    <property type="match status" value="1"/>
</dbReference>
<dbReference type="Proteomes" id="UP000019486">
    <property type="component" value="Unassembled WGS sequence"/>
</dbReference>
<reference evidence="7 8" key="1">
    <citation type="submission" date="2013-08" db="EMBL/GenBank/DDBJ databases">
        <title>The genome sequence of Skermanella stibiiresistens.</title>
        <authorList>
            <person name="Zhu W."/>
            <person name="Wang G."/>
        </authorList>
    </citation>
    <scope>NUCLEOTIDE SEQUENCE [LARGE SCALE GENOMIC DNA]</scope>
    <source>
        <strain evidence="7 8">SB22</strain>
    </source>
</reference>
<evidence type="ECO:0000259" key="6">
    <source>
        <dbReference type="PROSITE" id="PS50011"/>
    </source>
</evidence>
<dbReference type="CDD" id="cd14014">
    <property type="entry name" value="STKc_PknB_like"/>
    <property type="match status" value="1"/>
</dbReference>
<comment type="caution">
    <text evidence="7">The sequence shown here is derived from an EMBL/GenBank/DDBJ whole genome shotgun (WGS) entry which is preliminary data.</text>
</comment>
<dbReference type="STRING" id="1385369.N825_34735"/>
<dbReference type="GO" id="GO:0004674">
    <property type="term" value="F:protein serine/threonine kinase activity"/>
    <property type="evidence" value="ECO:0007669"/>
    <property type="project" value="TreeGrafter"/>
</dbReference>
<dbReference type="Pfam" id="PF00069">
    <property type="entry name" value="Pkinase"/>
    <property type="match status" value="1"/>
</dbReference>
<gene>
    <name evidence="7" type="ORF">N825_34735</name>
</gene>
<proteinExistence type="predicted"/>
<keyword evidence="4 5" id="KW-0067">ATP-binding</keyword>
<dbReference type="EMBL" id="AVFL01000007">
    <property type="protein sequence ID" value="EWY40454.1"/>
    <property type="molecule type" value="Genomic_DNA"/>
</dbReference>
<dbReference type="PATRIC" id="fig|1385369.3.peg.2309"/>
<evidence type="ECO:0000256" key="4">
    <source>
        <dbReference type="ARBA" id="ARBA00022840"/>
    </source>
</evidence>
<keyword evidence="3 7" id="KW-0418">Kinase</keyword>